<evidence type="ECO:0000256" key="7">
    <source>
        <dbReference type="ARBA" id="ARBA00035120"/>
    </source>
</evidence>
<comment type="similarity">
    <text evidence="7 10">Belongs to the fluoride channel Fluc/FEX (TC 1.A.43) family.</text>
</comment>
<dbReference type="Proteomes" id="UP000530234">
    <property type="component" value="Unassembled WGS sequence"/>
</dbReference>
<feature type="transmembrane region" description="Helical" evidence="10">
    <location>
        <begin position="84"/>
        <end position="101"/>
    </location>
</feature>
<evidence type="ECO:0000256" key="4">
    <source>
        <dbReference type="ARBA" id="ARBA00022989"/>
    </source>
</evidence>
<name>A0A7W3T8P2_9ACTN</name>
<keyword evidence="10" id="KW-0406">Ion transport</keyword>
<proteinExistence type="inferred from homology"/>
<evidence type="ECO:0000313" key="11">
    <source>
        <dbReference type="EMBL" id="MBB0232771.1"/>
    </source>
</evidence>
<evidence type="ECO:0000313" key="12">
    <source>
        <dbReference type="Proteomes" id="UP000530234"/>
    </source>
</evidence>
<dbReference type="EMBL" id="VKHS01001162">
    <property type="protein sequence ID" value="MBB0232771.1"/>
    <property type="molecule type" value="Genomic_DNA"/>
</dbReference>
<dbReference type="HAMAP" id="MF_00454">
    <property type="entry name" value="FluC"/>
    <property type="match status" value="1"/>
</dbReference>
<dbReference type="GO" id="GO:0046872">
    <property type="term" value="F:metal ion binding"/>
    <property type="evidence" value="ECO:0007669"/>
    <property type="project" value="UniProtKB-KW"/>
</dbReference>
<protein>
    <recommendedName>
        <fullName evidence="10">Fluoride-specific ion channel FluC</fullName>
    </recommendedName>
</protein>
<evidence type="ECO:0000256" key="6">
    <source>
        <dbReference type="ARBA" id="ARBA00023303"/>
    </source>
</evidence>
<keyword evidence="10" id="KW-0479">Metal-binding</keyword>
<comment type="catalytic activity">
    <reaction evidence="8">
        <text>fluoride(in) = fluoride(out)</text>
        <dbReference type="Rhea" id="RHEA:76159"/>
        <dbReference type="ChEBI" id="CHEBI:17051"/>
    </reaction>
    <physiologicalReaction direction="left-to-right" evidence="8">
        <dbReference type="Rhea" id="RHEA:76160"/>
    </physiologicalReaction>
</comment>
<comment type="subcellular location">
    <subcellularLocation>
        <location evidence="1 10">Cell membrane</location>
        <topology evidence="1 10">Multi-pass membrane protein</topology>
    </subcellularLocation>
</comment>
<comment type="function">
    <text evidence="9 10">Fluoride-specific ion channel. Important for reducing fluoride concentration in the cell, thus reducing its toxicity.</text>
</comment>
<sequence length="160" mass="16101">MDPDTAPGAGEARPAPRWPLVLAVVALGGALGALARYAVSLAWPTPEGAFPSALLAVNVLGSALIGALVPLVTDRAAHPLLRPFLGTGLLGGFTTFSVHAVDIERLIADGRAVVGLGYAAANLIGALLAVGAAAALTRRALNRSRRTDVVDDAVDGGRAP</sequence>
<keyword evidence="12" id="KW-1185">Reference proteome</keyword>
<reference evidence="12" key="1">
    <citation type="submission" date="2019-10" db="EMBL/GenBank/DDBJ databases">
        <title>Streptomyces sp. nov., a novel actinobacterium isolated from alkaline environment.</title>
        <authorList>
            <person name="Golinska P."/>
        </authorList>
    </citation>
    <scope>NUCLEOTIDE SEQUENCE [LARGE SCALE GENOMIC DNA]</scope>
    <source>
        <strain evidence="12">DSM 42108</strain>
    </source>
</reference>
<keyword evidence="2 10" id="KW-1003">Cell membrane</keyword>
<dbReference type="GO" id="GO:0140114">
    <property type="term" value="P:cellular detoxification of fluoride"/>
    <property type="evidence" value="ECO:0007669"/>
    <property type="project" value="UniProtKB-UniRule"/>
</dbReference>
<organism evidence="11 12">
    <name type="scientific">Streptomyces calidiresistens</name>
    <dbReference type="NCBI Taxonomy" id="1485586"/>
    <lineage>
        <taxon>Bacteria</taxon>
        <taxon>Bacillati</taxon>
        <taxon>Actinomycetota</taxon>
        <taxon>Actinomycetes</taxon>
        <taxon>Kitasatosporales</taxon>
        <taxon>Streptomycetaceae</taxon>
        <taxon>Streptomyces</taxon>
    </lineage>
</organism>
<dbReference type="InterPro" id="IPR003691">
    <property type="entry name" value="FluC"/>
</dbReference>
<dbReference type="Pfam" id="PF02537">
    <property type="entry name" value="CRCB"/>
    <property type="match status" value="1"/>
</dbReference>
<feature type="transmembrane region" description="Helical" evidence="10">
    <location>
        <begin position="49"/>
        <end position="72"/>
    </location>
</feature>
<keyword evidence="4 10" id="KW-1133">Transmembrane helix</keyword>
<dbReference type="PANTHER" id="PTHR28259:SF1">
    <property type="entry name" value="FLUORIDE EXPORT PROTEIN 1-RELATED"/>
    <property type="match status" value="1"/>
</dbReference>
<evidence type="ECO:0000256" key="3">
    <source>
        <dbReference type="ARBA" id="ARBA00022692"/>
    </source>
</evidence>
<gene>
    <name evidence="10" type="primary">fluC</name>
    <name evidence="10" type="synonym">crcB</name>
    <name evidence="11" type="ORF">FOE67_25595</name>
</gene>
<dbReference type="GO" id="GO:0062054">
    <property type="term" value="F:fluoride channel activity"/>
    <property type="evidence" value="ECO:0007669"/>
    <property type="project" value="UniProtKB-UniRule"/>
</dbReference>
<evidence type="ECO:0000256" key="5">
    <source>
        <dbReference type="ARBA" id="ARBA00023136"/>
    </source>
</evidence>
<evidence type="ECO:0000256" key="8">
    <source>
        <dbReference type="ARBA" id="ARBA00035585"/>
    </source>
</evidence>
<dbReference type="AlphaFoldDB" id="A0A7W3T8P2"/>
<feature type="transmembrane region" description="Helical" evidence="10">
    <location>
        <begin position="113"/>
        <end position="136"/>
    </location>
</feature>
<keyword evidence="10" id="KW-0915">Sodium</keyword>
<evidence type="ECO:0000256" key="9">
    <source>
        <dbReference type="ARBA" id="ARBA00049940"/>
    </source>
</evidence>
<keyword evidence="6 10" id="KW-0407">Ion channel</keyword>
<evidence type="ECO:0000256" key="2">
    <source>
        <dbReference type="ARBA" id="ARBA00022475"/>
    </source>
</evidence>
<keyword evidence="3 10" id="KW-0812">Transmembrane</keyword>
<dbReference type="GO" id="GO:0005886">
    <property type="term" value="C:plasma membrane"/>
    <property type="evidence" value="ECO:0007669"/>
    <property type="project" value="UniProtKB-SubCell"/>
</dbReference>
<feature type="transmembrane region" description="Helical" evidence="10">
    <location>
        <begin position="20"/>
        <end position="43"/>
    </location>
</feature>
<comment type="caution">
    <text evidence="11">The sequence shown here is derived from an EMBL/GenBank/DDBJ whole genome shotgun (WGS) entry which is preliminary data.</text>
</comment>
<feature type="binding site" evidence="10">
    <location>
        <position position="94"/>
    </location>
    <ligand>
        <name>Na(+)</name>
        <dbReference type="ChEBI" id="CHEBI:29101"/>
        <note>structural</note>
    </ligand>
</feature>
<comment type="activity regulation">
    <text evidence="10">Na(+) is not transported, but it plays an essential structural role and its presence is essential for fluoride channel function.</text>
</comment>
<keyword evidence="10" id="KW-0813">Transport</keyword>
<feature type="binding site" evidence="10">
    <location>
        <position position="91"/>
    </location>
    <ligand>
        <name>Na(+)</name>
        <dbReference type="ChEBI" id="CHEBI:29101"/>
        <note>structural</note>
    </ligand>
</feature>
<accession>A0A7W3T8P2</accession>
<evidence type="ECO:0000256" key="1">
    <source>
        <dbReference type="ARBA" id="ARBA00004651"/>
    </source>
</evidence>
<evidence type="ECO:0000256" key="10">
    <source>
        <dbReference type="HAMAP-Rule" id="MF_00454"/>
    </source>
</evidence>
<keyword evidence="5 10" id="KW-0472">Membrane</keyword>
<dbReference type="PANTHER" id="PTHR28259">
    <property type="entry name" value="FLUORIDE EXPORT PROTEIN 1-RELATED"/>
    <property type="match status" value="1"/>
</dbReference>